<dbReference type="CDD" id="cd11614">
    <property type="entry name" value="SAF_CpaB_FlgA_like"/>
    <property type="match status" value="1"/>
</dbReference>
<dbReference type="EMBL" id="JASZZN010000010">
    <property type="protein sequence ID" value="MDM4016766.1"/>
    <property type="molecule type" value="Genomic_DNA"/>
</dbReference>
<dbReference type="PANTHER" id="PTHR36307">
    <property type="entry name" value="FLAGELLA BASAL BODY P-RING FORMATION PROTEIN FLGA"/>
    <property type="match status" value="1"/>
</dbReference>
<dbReference type="NCBIfam" id="TIGR03170">
    <property type="entry name" value="flgA_cterm"/>
    <property type="match status" value="1"/>
</dbReference>
<dbReference type="Proteomes" id="UP001239462">
    <property type="component" value="Unassembled WGS sequence"/>
</dbReference>
<organism evidence="6 7">
    <name type="scientific">Roseiconus lacunae</name>
    <dbReference type="NCBI Taxonomy" id="2605694"/>
    <lineage>
        <taxon>Bacteria</taxon>
        <taxon>Pseudomonadati</taxon>
        <taxon>Planctomycetota</taxon>
        <taxon>Planctomycetia</taxon>
        <taxon>Pirellulales</taxon>
        <taxon>Pirellulaceae</taxon>
        <taxon>Roseiconus</taxon>
    </lineage>
</organism>
<dbReference type="InterPro" id="IPR039246">
    <property type="entry name" value="Flagellar_FlgA"/>
</dbReference>
<keyword evidence="3" id="KW-0574">Periplasm</keyword>
<evidence type="ECO:0000256" key="3">
    <source>
        <dbReference type="ARBA" id="ARBA00022764"/>
    </source>
</evidence>
<reference evidence="6 7" key="1">
    <citation type="submission" date="2023-06" db="EMBL/GenBank/DDBJ databases">
        <title>Roseiconus lacunae JC819 isolated from Gulf of Mannar region, Tamil Nadu.</title>
        <authorList>
            <person name="Pk S."/>
            <person name="Ch S."/>
            <person name="Ch V.R."/>
        </authorList>
    </citation>
    <scope>NUCLEOTIDE SEQUENCE [LARGE SCALE GENOMIC DNA]</scope>
    <source>
        <strain evidence="6 7">JC819</strain>
    </source>
</reference>
<keyword evidence="2" id="KW-0732">Signal</keyword>
<dbReference type="Gene3D" id="2.30.30.760">
    <property type="match status" value="1"/>
</dbReference>
<evidence type="ECO:0000259" key="5">
    <source>
        <dbReference type="SMART" id="SM00858"/>
    </source>
</evidence>
<keyword evidence="6" id="KW-0282">Flagellum</keyword>
<dbReference type="Gene3D" id="3.90.1210.10">
    <property type="entry name" value="Antifreeze-like/N-acetylneuraminic acid synthase C-terminal domain"/>
    <property type="match status" value="1"/>
</dbReference>
<keyword evidence="4" id="KW-0472">Membrane</keyword>
<proteinExistence type="predicted"/>
<feature type="domain" description="SAF" evidence="5">
    <location>
        <begin position="221"/>
        <end position="281"/>
    </location>
</feature>
<evidence type="ECO:0000313" key="6">
    <source>
        <dbReference type="EMBL" id="MDM4016766.1"/>
    </source>
</evidence>
<evidence type="ECO:0000256" key="2">
    <source>
        <dbReference type="ARBA" id="ARBA00022729"/>
    </source>
</evidence>
<keyword evidence="4" id="KW-0812">Transmembrane</keyword>
<dbReference type="InterPro" id="IPR017585">
    <property type="entry name" value="SAF_FlgA"/>
</dbReference>
<evidence type="ECO:0000256" key="1">
    <source>
        <dbReference type="ARBA" id="ARBA00004418"/>
    </source>
</evidence>
<dbReference type="SMART" id="SM00858">
    <property type="entry name" value="SAF"/>
    <property type="match status" value="1"/>
</dbReference>
<dbReference type="Pfam" id="PF13144">
    <property type="entry name" value="ChapFlgA"/>
    <property type="match status" value="1"/>
</dbReference>
<name>A0ABT7PKF2_9BACT</name>
<accession>A0ABT7PKF2</accession>
<evidence type="ECO:0000256" key="4">
    <source>
        <dbReference type="SAM" id="Phobius"/>
    </source>
</evidence>
<keyword evidence="6" id="KW-0969">Cilium</keyword>
<keyword evidence="4" id="KW-1133">Transmembrane helix</keyword>
<evidence type="ECO:0000313" key="7">
    <source>
        <dbReference type="Proteomes" id="UP001239462"/>
    </source>
</evidence>
<protein>
    <submittedName>
        <fullName evidence="6">Flagellar basal body P-ring formation chaperone FlgA</fullName>
    </submittedName>
</protein>
<dbReference type="RefSeq" id="WP_289164397.1">
    <property type="nucleotide sequence ID" value="NZ_JASZZN010000010.1"/>
</dbReference>
<sequence length="359" mass="38763">MNAVQTCRLKAKLTGAISLPWVYLIGLIAIGFALSAPAAAEQVVVRINSAQSAITENPVRVGDVASVEGGTATDRRLISRLDLDSVEDGKPCLVSQRQINTRLLLAGFSRSEFQILGPTVTSVVSTSPDAQSHQLAAILEAQLGRQFGIDPKRIDIRLDNTTQVESFLNQFMLSAETIGLSPKNELPIGRTRLQLECIAKGSTQTRVPHQVWLDATVGLSMRVAVASTPITRGAAISPGMVQMVDRTVTTRADYVDAETVTGKTTSRYIAQGTILLASHLIATRRGQDQPIVKRNDLIDVVIRAGAGEIRLKNARAMEPGRAGETIEVLNPKSGKRFNAEVVSENVATVAPTWQRRLVR</sequence>
<feature type="transmembrane region" description="Helical" evidence="4">
    <location>
        <begin position="21"/>
        <end position="40"/>
    </location>
</feature>
<comment type="caution">
    <text evidence="6">The sequence shown here is derived from an EMBL/GenBank/DDBJ whole genome shotgun (WGS) entry which is preliminary data.</text>
</comment>
<comment type="subcellular location">
    <subcellularLocation>
        <location evidence="1">Periplasm</location>
    </subcellularLocation>
</comment>
<dbReference type="InterPro" id="IPR013974">
    <property type="entry name" value="SAF"/>
</dbReference>
<keyword evidence="7" id="KW-1185">Reference proteome</keyword>
<gene>
    <name evidence="6" type="primary">flgA</name>
    <name evidence="6" type="ORF">QTN89_15075</name>
</gene>
<keyword evidence="6" id="KW-0966">Cell projection</keyword>
<dbReference type="PANTHER" id="PTHR36307:SF1">
    <property type="entry name" value="FLAGELLA BASAL BODY P-RING FORMATION PROTEIN FLGA"/>
    <property type="match status" value="1"/>
</dbReference>